<protein>
    <submittedName>
        <fullName evidence="2">Uncharacterized protein</fullName>
    </submittedName>
</protein>
<feature type="region of interest" description="Disordered" evidence="1">
    <location>
        <begin position="234"/>
        <end position="265"/>
    </location>
</feature>
<reference evidence="3" key="1">
    <citation type="journal article" date="2014" name="Genome Announc.">
        <title>Draft genome sequence of Colletotrichum sublineola, a destructive pathogen of cultivated sorghum.</title>
        <authorList>
            <person name="Baroncelli R."/>
            <person name="Sanz-Martin J.M."/>
            <person name="Rech G.E."/>
            <person name="Sukno S.A."/>
            <person name="Thon M.R."/>
        </authorList>
    </citation>
    <scope>NUCLEOTIDE SEQUENCE [LARGE SCALE GENOMIC DNA]</scope>
    <source>
        <strain evidence="3">TX430BB</strain>
    </source>
</reference>
<comment type="caution">
    <text evidence="2">The sequence shown here is derived from an EMBL/GenBank/DDBJ whole genome shotgun (WGS) entry which is preliminary data.</text>
</comment>
<accession>A0A066WWZ0</accession>
<evidence type="ECO:0000256" key="1">
    <source>
        <dbReference type="SAM" id="MobiDB-lite"/>
    </source>
</evidence>
<name>A0A066WWZ0_COLSU</name>
<feature type="region of interest" description="Disordered" evidence="1">
    <location>
        <begin position="132"/>
        <end position="216"/>
    </location>
</feature>
<dbReference type="Proteomes" id="UP000027238">
    <property type="component" value="Unassembled WGS sequence"/>
</dbReference>
<organism evidence="2 3">
    <name type="scientific">Colletotrichum sublineola</name>
    <name type="common">Sorghum anthracnose fungus</name>
    <dbReference type="NCBI Taxonomy" id="1173701"/>
    <lineage>
        <taxon>Eukaryota</taxon>
        <taxon>Fungi</taxon>
        <taxon>Dikarya</taxon>
        <taxon>Ascomycota</taxon>
        <taxon>Pezizomycotina</taxon>
        <taxon>Sordariomycetes</taxon>
        <taxon>Hypocreomycetidae</taxon>
        <taxon>Glomerellales</taxon>
        <taxon>Glomerellaceae</taxon>
        <taxon>Colletotrichum</taxon>
        <taxon>Colletotrichum graminicola species complex</taxon>
    </lineage>
</organism>
<feature type="compositionally biased region" description="Basic and acidic residues" evidence="1">
    <location>
        <begin position="157"/>
        <end position="169"/>
    </location>
</feature>
<proteinExistence type="predicted"/>
<gene>
    <name evidence="2" type="ORF">CSUB01_08300</name>
</gene>
<feature type="compositionally biased region" description="Basic and acidic residues" evidence="1">
    <location>
        <begin position="237"/>
        <end position="255"/>
    </location>
</feature>
<dbReference type="OrthoDB" id="4837065at2759"/>
<dbReference type="EMBL" id="JMSE01001567">
    <property type="protein sequence ID" value="KDN59949.1"/>
    <property type="molecule type" value="Genomic_DNA"/>
</dbReference>
<dbReference type="AlphaFoldDB" id="A0A066WWZ0"/>
<keyword evidence="3" id="KW-1185">Reference proteome</keyword>
<sequence length="389" mass="41519">MDHARPSSHGVRAGRSYKLRGENRVFCSTHNTSTTTLGCAMRQYLGNWAEGKSSAGRIQLFVVHHWSKRRTSAPPLSPIGPGKVPIKVSRLICPGLQFSLGGMSPTTCNLPSSSFAGRTLVQVLLKRRENGPGAPWKSAGLLPRDIPPQNGAAWLNRGEKSPGDGHAPLDAHGGPCQTARAGRLTGDTIPVPRWPTSAPKKLPSASTIAHPGGPPNMPEFGNWREFDQRTGNFQTESDEHQEHDRAKAVPKRGDPMGDQEAAPPSPVSRLADFAFDFGLATTTFAVAAGGLFLGHDHGHGLVGLGYVAAVDRQDRHIVVACAFVTIVESGIRYAAVRALYVTLRLMKLLLAVDMPPSIVSLALPPPIEVLTASIKTTRAPIGASPPDVR</sequence>
<dbReference type="HOGENOM" id="CLU_709822_0_0_1"/>
<evidence type="ECO:0000313" key="2">
    <source>
        <dbReference type="EMBL" id="KDN59949.1"/>
    </source>
</evidence>
<dbReference type="eggNOG" id="ENOG502T4KQ">
    <property type="taxonomic scope" value="Eukaryota"/>
</dbReference>
<evidence type="ECO:0000313" key="3">
    <source>
        <dbReference type="Proteomes" id="UP000027238"/>
    </source>
</evidence>